<feature type="domain" description="Bacterial virulence protein VirB8" evidence="7">
    <location>
        <begin position="49"/>
        <end position="260"/>
    </location>
</feature>
<evidence type="ECO:0000256" key="3">
    <source>
        <dbReference type="ARBA" id="ARBA00022989"/>
    </source>
</evidence>
<evidence type="ECO:0000256" key="6">
    <source>
        <dbReference type="SAM" id="Phobius"/>
    </source>
</evidence>
<dbReference type="AlphaFoldDB" id="A0A515HJ98"/>
<reference evidence="8" key="1">
    <citation type="submission" date="2018-05" db="EMBL/GenBank/DDBJ databases">
        <title>Plant species dependent abundance and diversity of IncP-1 plasmids in the rhizosphere - sequence analysis provides new insights into the role as efficient and dynamic means for rapid bacterial adaptation.</title>
        <authorList>
            <person name="Nour E."/>
            <person name="Shintani M."/>
            <person name="Elsayed T."/>
            <person name="Blau K."/>
            <person name="Jechalke S."/>
            <person name="Sproeer C."/>
            <person name="Bunk B."/>
            <person name="Overmann J."/>
            <person name="Smalla K."/>
        </authorList>
    </citation>
    <scope>NUCLEOTIDE SEQUENCE</scope>
    <source>
        <plasmid evidence="8">pTL8</plasmid>
    </source>
</reference>
<dbReference type="InterPro" id="IPR035658">
    <property type="entry name" value="TrbF"/>
</dbReference>
<gene>
    <name evidence="8" type="ORF">pTL8_00050</name>
</gene>
<geneLocation type="plasmid" evidence="8">
    <name>pTL8</name>
</geneLocation>
<evidence type="ECO:0000256" key="5">
    <source>
        <dbReference type="SAM" id="MobiDB-lite"/>
    </source>
</evidence>
<dbReference type="SUPFAM" id="SSF54427">
    <property type="entry name" value="NTF2-like"/>
    <property type="match status" value="1"/>
</dbReference>
<keyword evidence="8" id="KW-0614">Plasmid</keyword>
<sequence length="262" mass="29165">MSFADTLKGLIFKKPATVEGRDTRDPRRTDEPLEGGRRKGESENPYLTARRSWNDHVGAVVSQRQTWQVIGILSLLIALAGVGGVIHIGSQSKFIPYVVEVDKLGQTVAAGPVQAAAKADPRVIHATVAEFINDARLVTPDVALQRRAVFRLYAKLSPNDPATPKMNEWLNGNPDASPFARAAKEMVNVEIKTVIPQTPDTWQVEWEETTRDRQGTPKGKPVTWRALVTVYVAEVTPQTTDEQLRNNPLSVYVRDYSWSRIQ</sequence>
<dbReference type="Gene3D" id="3.10.450.230">
    <property type="entry name" value="VirB8 protein"/>
    <property type="match status" value="1"/>
</dbReference>
<feature type="transmembrane region" description="Helical" evidence="6">
    <location>
        <begin position="67"/>
        <end position="88"/>
    </location>
</feature>
<dbReference type="InterPro" id="IPR032710">
    <property type="entry name" value="NTF2-like_dom_sf"/>
</dbReference>
<evidence type="ECO:0000259" key="7">
    <source>
        <dbReference type="Pfam" id="PF04335"/>
    </source>
</evidence>
<dbReference type="EMBL" id="MH392240">
    <property type="protein sequence ID" value="QDL89505.1"/>
    <property type="molecule type" value="Genomic_DNA"/>
</dbReference>
<dbReference type="InterPro" id="IPR007430">
    <property type="entry name" value="VirB8"/>
</dbReference>
<evidence type="ECO:0000313" key="8">
    <source>
        <dbReference type="EMBL" id="QDL89505.1"/>
    </source>
</evidence>
<comment type="subcellular location">
    <subcellularLocation>
        <location evidence="1">Membrane</location>
        <topology evidence="1">Single-pass membrane protein</topology>
    </subcellularLocation>
</comment>
<dbReference type="NCBIfam" id="NF010462">
    <property type="entry name" value="PRK13887.1"/>
    <property type="match status" value="1"/>
</dbReference>
<keyword evidence="4 6" id="KW-0472">Membrane</keyword>
<feature type="region of interest" description="Disordered" evidence="5">
    <location>
        <begin position="18"/>
        <end position="47"/>
    </location>
</feature>
<dbReference type="CDD" id="cd16425">
    <property type="entry name" value="TrbF"/>
    <property type="match status" value="1"/>
</dbReference>
<organism evidence="8">
    <name type="scientific">Sym plasmid</name>
    <dbReference type="NCBI Taxonomy" id="28430"/>
    <lineage>
        <taxon>other sequences</taxon>
        <taxon>plasmids</taxon>
    </lineage>
</organism>
<feature type="compositionally biased region" description="Basic and acidic residues" evidence="5">
    <location>
        <begin position="19"/>
        <end position="42"/>
    </location>
</feature>
<evidence type="ECO:0000256" key="4">
    <source>
        <dbReference type="ARBA" id="ARBA00023136"/>
    </source>
</evidence>
<dbReference type="GO" id="GO:0016020">
    <property type="term" value="C:membrane"/>
    <property type="evidence" value="ECO:0007669"/>
    <property type="project" value="UniProtKB-SubCell"/>
</dbReference>
<name>A0A515HJ98_9ZZZZ</name>
<evidence type="ECO:0000256" key="2">
    <source>
        <dbReference type="ARBA" id="ARBA00022692"/>
    </source>
</evidence>
<proteinExistence type="predicted"/>
<keyword evidence="2 6" id="KW-0812">Transmembrane</keyword>
<protein>
    <submittedName>
        <fullName evidence="8">Conjugal transfer protein TrbF</fullName>
    </submittedName>
</protein>
<evidence type="ECO:0000256" key="1">
    <source>
        <dbReference type="ARBA" id="ARBA00004167"/>
    </source>
</evidence>
<keyword evidence="3 6" id="KW-1133">Transmembrane helix</keyword>
<accession>A0A515HJ98</accession>
<dbReference type="Pfam" id="PF04335">
    <property type="entry name" value="VirB8"/>
    <property type="match status" value="1"/>
</dbReference>